<evidence type="ECO:0000313" key="13">
    <source>
        <dbReference type="Proteomes" id="UP000230052"/>
    </source>
</evidence>
<evidence type="ECO:0000256" key="10">
    <source>
        <dbReference type="HAMAP-Rule" id="MF_00135"/>
    </source>
</evidence>
<feature type="domain" description="N-(5'phosphoribosyl) anthranilate isomerase (PRAI)" evidence="11">
    <location>
        <begin position="5"/>
        <end position="201"/>
    </location>
</feature>
<evidence type="ECO:0000256" key="8">
    <source>
        <dbReference type="ARBA" id="ARBA00023141"/>
    </source>
</evidence>
<evidence type="ECO:0000256" key="7">
    <source>
        <dbReference type="ARBA" id="ARBA00022822"/>
    </source>
</evidence>
<dbReference type="Proteomes" id="UP000230052">
    <property type="component" value="Unassembled WGS sequence"/>
</dbReference>
<dbReference type="CDD" id="cd00405">
    <property type="entry name" value="PRAI"/>
    <property type="match status" value="1"/>
</dbReference>
<comment type="pathway">
    <text evidence="2 10">Amino-acid biosynthesis; L-tryptophan biosynthesis; L-tryptophan from chorismate: step 3/5.</text>
</comment>
<name>A0A2J0L2I7_9BACT</name>
<evidence type="ECO:0000256" key="5">
    <source>
        <dbReference type="ARBA" id="ARBA00022272"/>
    </source>
</evidence>
<keyword evidence="8 10" id="KW-0057">Aromatic amino acid biosynthesis</keyword>
<dbReference type="SUPFAM" id="SSF51366">
    <property type="entry name" value="Ribulose-phoshate binding barrel"/>
    <property type="match status" value="1"/>
</dbReference>
<dbReference type="InterPro" id="IPR011060">
    <property type="entry name" value="RibuloseP-bd_barrel"/>
</dbReference>
<dbReference type="Pfam" id="PF00697">
    <property type="entry name" value="PRAI"/>
    <property type="match status" value="1"/>
</dbReference>
<protein>
    <recommendedName>
        <fullName evidence="5 10">N-(5'-phosphoribosyl)anthranilate isomerase</fullName>
        <shortName evidence="10">PRAI</shortName>
        <ecNumber evidence="4 10">5.3.1.24</ecNumber>
    </recommendedName>
</protein>
<accession>A0A2J0L2I7</accession>
<sequence>MEPLIKICGITNTEDALFAAKLDVWALGFVFAPSPRRVSPDEVKKIIEKLPPYIARVGIFVNETPENIKKIADSCKLDIVQLHGEESPRICKDIKKIIKVIKAFRVKANDSLNKIRDYEVDLCLLDACSDKSYGGTGEKFDWELARNAKKYCKNIILSGGLDPENIIEAIETVQPYAVDVSSGVEISPGKKDKLLVEDFVSKIKNQRAK</sequence>
<dbReference type="EMBL" id="PEWV01000010">
    <property type="protein sequence ID" value="PIU42313.1"/>
    <property type="molecule type" value="Genomic_DNA"/>
</dbReference>
<keyword evidence="9 10" id="KW-0413">Isomerase</keyword>
<dbReference type="Gene3D" id="3.20.20.70">
    <property type="entry name" value="Aldolase class I"/>
    <property type="match status" value="1"/>
</dbReference>
<dbReference type="FunFam" id="3.20.20.70:FF:000075">
    <property type="entry name" value="Tryptophan biosynthesis protein TRP1"/>
    <property type="match status" value="1"/>
</dbReference>
<dbReference type="PANTHER" id="PTHR42894:SF1">
    <property type="entry name" value="N-(5'-PHOSPHORIBOSYL)ANTHRANILATE ISOMERASE"/>
    <property type="match status" value="1"/>
</dbReference>
<proteinExistence type="inferred from homology"/>
<evidence type="ECO:0000256" key="9">
    <source>
        <dbReference type="ARBA" id="ARBA00023235"/>
    </source>
</evidence>
<organism evidence="12 13">
    <name type="scientific">Candidatus Aquitaenariimonas noxiae</name>
    <dbReference type="NCBI Taxonomy" id="1974741"/>
    <lineage>
        <taxon>Bacteria</taxon>
        <taxon>Pseudomonadati</taxon>
        <taxon>Candidatus Omnitrophota</taxon>
        <taxon>Candidatus Aquitaenariimonas</taxon>
    </lineage>
</organism>
<reference evidence="12 13" key="1">
    <citation type="submission" date="2017-09" db="EMBL/GenBank/DDBJ databases">
        <title>Depth-based differentiation of microbial function through sediment-hosted aquifers and enrichment of novel symbionts in the deep terrestrial subsurface.</title>
        <authorList>
            <person name="Probst A.J."/>
            <person name="Ladd B."/>
            <person name="Jarett J.K."/>
            <person name="Geller-Mcgrath D.E."/>
            <person name="Sieber C.M."/>
            <person name="Emerson J.B."/>
            <person name="Anantharaman K."/>
            <person name="Thomas B.C."/>
            <person name="Malmstrom R."/>
            <person name="Stieglmeier M."/>
            <person name="Klingl A."/>
            <person name="Woyke T."/>
            <person name="Ryan C.M."/>
            <person name="Banfield J.F."/>
        </authorList>
    </citation>
    <scope>NUCLEOTIDE SEQUENCE [LARGE SCALE GENOMIC DNA]</scope>
    <source>
        <strain evidence="12">CG07_land_8_20_14_0_80_42_15</strain>
    </source>
</reference>
<evidence type="ECO:0000256" key="3">
    <source>
        <dbReference type="ARBA" id="ARBA00007571"/>
    </source>
</evidence>
<dbReference type="PANTHER" id="PTHR42894">
    <property type="entry name" value="N-(5'-PHOSPHORIBOSYL)ANTHRANILATE ISOMERASE"/>
    <property type="match status" value="1"/>
</dbReference>
<evidence type="ECO:0000256" key="2">
    <source>
        <dbReference type="ARBA" id="ARBA00004664"/>
    </source>
</evidence>
<dbReference type="HAMAP" id="MF_00135">
    <property type="entry name" value="PRAI"/>
    <property type="match status" value="1"/>
</dbReference>
<evidence type="ECO:0000313" key="12">
    <source>
        <dbReference type="EMBL" id="PIU42313.1"/>
    </source>
</evidence>
<dbReference type="GO" id="GO:0000162">
    <property type="term" value="P:L-tryptophan biosynthetic process"/>
    <property type="evidence" value="ECO:0007669"/>
    <property type="project" value="UniProtKB-UniRule"/>
</dbReference>
<comment type="catalytic activity">
    <reaction evidence="1 10">
        <text>N-(5-phospho-beta-D-ribosyl)anthranilate = 1-(2-carboxyphenylamino)-1-deoxy-D-ribulose 5-phosphate</text>
        <dbReference type="Rhea" id="RHEA:21540"/>
        <dbReference type="ChEBI" id="CHEBI:18277"/>
        <dbReference type="ChEBI" id="CHEBI:58613"/>
        <dbReference type="EC" id="5.3.1.24"/>
    </reaction>
</comment>
<dbReference type="InterPro" id="IPR001240">
    <property type="entry name" value="PRAI_dom"/>
</dbReference>
<dbReference type="GO" id="GO:0004640">
    <property type="term" value="F:phosphoribosylanthranilate isomerase activity"/>
    <property type="evidence" value="ECO:0007669"/>
    <property type="project" value="UniProtKB-UniRule"/>
</dbReference>
<gene>
    <name evidence="10" type="primary">trpF</name>
    <name evidence="12" type="ORF">COS99_00825</name>
</gene>
<comment type="caution">
    <text evidence="12">The sequence shown here is derived from an EMBL/GenBank/DDBJ whole genome shotgun (WGS) entry which is preliminary data.</text>
</comment>
<keyword evidence="7 10" id="KW-0822">Tryptophan biosynthesis</keyword>
<comment type="similarity">
    <text evidence="3 10">Belongs to the TrpF family.</text>
</comment>
<evidence type="ECO:0000259" key="11">
    <source>
        <dbReference type="Pfam" id="PF00697"/>
    </source>
</evidence>
<dbReference type="InterPro" id="IPR013785">
    <property type="entry name" value="Aldolase_TIM"/>
</dbReference>
<evidence type="ECO:0000256" key="1">
    <source>
        <dbReference type="ARBA" id="ARBA00001164"/>
    </source>
</evidence>
<dbReference type="NCBIfam" id="NF002298">
    <property type="entry name" value="PRK01222.1-4"/>
    <property type="match status" value="1"/>
</dbReference>
<dbReference type="AlphaFoldDB" id="A0A2J0L2I7"/>
<dbReference type="UniPathway" id="UPA00035">
    <property type="reaction ID" value="UER00042"/>
</dbReference>
<keyword evidence="6 10" id="KW-0028">Amino-acid biosynthesis</keyword>
<dbReference type="EC" id="5.3.1.24" evidence="4 10"/>
<evidence type="ECO:0000256" key="6">
    <source>
        <dbReference type="ARBA" id="ARBA00022605"/>
    </source>
</evidence>
<evidence type="ECO:0000256" key="4">
    <source>
        <dbReference type="ARBA" id="ARBA00012572"/>
    </source>
</evidence>
<dbReference type="InterPro" id="IPR044643">
    <property type="entry name" value="TrpF_fam"/>
</dbReference>